<dbReference type="STRING" id="6832.A0A553NTL6"/>
<evidence type="ECO:0000256" key="4">
    <source>
        <dbReference type="ARBA" id="ARBA00023163"/>
    </source>
</evidence>
<proteinExistence type="predicted"/>
<comment type="caution">
    <text evidence="9">The sequence shown here is derived from an EMBL/GenBank/DDBJ whole genome shotgun (WGS) entry which is preliminary data.</text>
</comment>
<dbReference type="EMBL" id="VCGU01000010">
    <property type="protein sequence ID" value="TRY68770.1"/>
    <property type="molecule type" value="Genomic_DNA"/>
</dbReference>
<dbReference type="CDD" id="cd22031">
    <property type="entry name" value="HMG-box_SoxE"/>
    <property type="match status" value="1"/>
</dbReference>
<comment type="subcellular location">
    <subcellularLocation>
        <location evidence="1">Nucleus</location>
    </subcellularLocation>
</comment>
<dbReference type="GO" id="GO:0005634">
    <property type="term" value="C:nucleus"/>
    <property type="evidence" value="ECO:0007669"/>
    <property type="project" value="UniProtKB-SubCell"/>
</dbReference>
<dbReference type="PROSITE" id="PS50118">
    <property type="entry name" value="HMG_BOX_2"/>
    <property type="match status" value="1"/>
</dbReference>
<dbReference type="FunFam" id="1.10.30.10:FF:000004">
    <property type="entry name" value="Transcription factor SOX-10"/>
    <property type="match status" value="1"/>
</dbReference>
<keyword evidence="4" id="KW-0804">Transcription</keyword>
<keyword evidence="5 6" id="KW-0539">Nucleus</keyword>
<evidence type="ECO:0000259" key="8">
    <source>
        <dbReference type="PROSITE" id="PS50118"/>
    </source>
</evidence>
<evidence type="ECO:0000256" key="5">
    <source>
        <dbReference type="ARBA" id="ARBA00023242"/>
    </source>
</evidence>
<sequence>MQHTFMEDFEPVEFDSQTQARLDEAVDKLLKGYDWTLAPLAQKMDKRKTHVKRPMNAFMVWAQAARRRLGDQYPSLHNAELSKTLGKLWRILKEEEKMPFQREAERLRVRHKREHPEYKYQPRRRRQKQGGVVKAGSVSSTSSGSSAAAPSSASVSTTRTPQSSPGVSDREENTLTPPTTPLHATSPPFDRTRDRHAHSSFLNGGTVSGIGCMGSALAASANGVTHQFGDFNGSHGSSISTEGYWSGHNHVPNRGSVFHSASPGSHGTPSPHSSPSIPVTANANCSNLNEYGNPEETPTFMGGGSVVAGRSSAGATYPQYFGMYYHHSHAMPHGSYAAASSTSPSSYQHQFNPQRSTSTSSSGHLEQPHPAVPGNPWVNIQ</sequence>
<dbReference type="PANTHER" id="PTHR45803:SF5">
    <property type="entry name" value="SOX100B"/>
    <property type="match status" value="1"/>
</dbReference>
<evidence type="ECO:0000256" key="1">
    <source>
        <dbReference type="ARBA" id="ARBA00004123"/>
    </source>
</evidence>
<evidence type="ECO:0000256" key="7">
    <source>
        <dbReference type="SAM" id="MobiDB-lite"/>
    </source>
</evidence>
<feature type="compositionally biased region" description="Polar residues" evidence="7">
    <location>
        <begin position="348"/>
        <end position="364"/>
    </location>
</feature>
<accession>A0A553NTL6</accession>
<feature type="compositionally biased region" description="Low complexity" evidence="7">
    <location>
        <begin position="259"/>
        <end position="278"/>
    </location>
</feature>
<evidence type="ECO:0000313" key="10">
    <source>
        <dbReference type="Proteomes" id="UP000318571"/>
    </source>
</evidence>
<feature type="domain" description="HMG box" evidence="8">
    <location>
        <begin position="51"/>
        <end position="119"/>
    </location>
</feature>
<protein>
    <recommendedName>
        <fullName evidence="8">HMG box domain-containing protein</fullName>
    </recommendedName>
</protein>
<feature type="compositionally biased region" description="Low complexity" evidence="7">
    <location>
        <begin position="335"/>
        <end position="347"/>
    </location>
</feature>
<feature type="region of interest" description="Disordered" evidence="7">
    <location>
        <begin position="245"/>
        <end position="281"/>
    </location>
</feature>
<dbReference type="InterPro" id="IPR009071">
    <property type="entry name" value="HMG_box_dom"/>
</dbReference>
<reference evidence="9 10" key="1">
    <citation type="journal article" date="2018" name="Nat. Ecol. Evol.">
        <title>Genomic signatures of mitonuclear coevolution across populations of Tigriopus californicus.</title>
        <authorList>
            <person name="Barreto F.S."/>
            <person name="Watson E.T."/>
            <person name="Lima T.G."/>
            <person name="Willett C.S."/>
            <person name="Edmands S."/>
            <person name="Li W."/>
            <person name="Burton R.S."/>
        </authorList>
    </citation>
    <scope>NUCLEOTIDE SEQUENCE [LARGE SCALE GENOMIC DNA]</scope>
    <source>
        <strain evidence="9 10">San Diego</strain>
    </source>
</reference>
<name>A0A553NTL6_TIGCA</name>
<keyword evidence="3 6" id="KW-0238">DNA-binding</keyword>
<dbReference type="AlphaFoldDB" id="A0A553NTL6"/>
<feature type="compositionally biased region" description="Low complexity" evidence="7">
    <location>
        <begin position="174"/>
        <end position="188"/>
    </location>
</feature>
<dbReference type="SUPFAM" id="SSF47095">
    <property type="entry name" value="HMG-box"/>
    <property type="match status" value="1"/>
</dbReference>
<evidence type="ECO:0000256" key="3">
    <source>
        <dbReference type="ARBA" id="ARBA00023125"/>
    </source>
</evidence>
<keyword evidence="10" id="KW-1185">Reference proteome</keyword>
<evidence type="ECO:0000256" key="6">
    <source>
        <dbReference type="PROSITE-ProRule" id="PRU00267"/>
    </source>
</evidence>
<dbReference type="Proteomes" id="UP000318571">
    <property type="component" value="Chromosome 1"/>
</dbReference>
<dbReference type="PANTHER" id="PTHR45803">
    <property type="entry name" value="SOX100B"/>
    <property type="match status" value="1"/>
</dbReference>
<dbReference type="SMART" id="SM00398">
    <property type="entry name" value="HMG"/>
    <property type="match status" value="1"/>
</dbReference>
<keyword evidence="2" id="KW-0805">Transcription regulation</keyword>
<evidence type="ECO:0000313" key="9">
    <source>
        <dbReference type="EMBL" id="TRY68770.1"/>
    </source>
</evidence>
<feature type="compositionally biased region" description="Low complexity" evidence="7">
    <location>
        <begin position="129"/>
        <end position="160"/>
    </location>
</feature>
<dbReference type="Gene3D" id="1.10.30.10">
    <property type="entry name" value="High mobility group box domain"/>
    <property type="match status" value="1"/>
</dbReference>
<dbReference type="GO" id="GO:0000981">
    <property type="term" value="F:DNA-binding transcription factor activity, RNA polymerase II-specific"/>
    <property type="evidence" value="ECO:0007669"/>
    <property type="project" value="TreeGrafter"/>
</dbReference>
<feature type="region of interest" description="Disordered" evidence="7">
    <location>
        <begin position="334"/>
        <end position="381"/>
    </location>
</feature>
<dbReference type="InterPro" id="IPR036910">
    <property type="entry name" value="HMG_box_dom_sf"/>
</dbReference>
<evidence type="ECO:0000256" key="2">
    <source>
        <dbReference type="ARBA" id="ARBA00023015"/>
    </source>
</evidence>
<dbReference type="GO" id="GO:0000978">
    <property type="term" value="F:RNA polymerase II cis-regulatory region sequence-specific DNA binding"/>
    <property type="evidence" value="ECO:0007669"/>
    <property type="project" value="TreeGrafter"/>
</dbReference>
<dbReference type="InterPro" id="IPR050917">
    <property type="entry name" value="SOX_TF"/>
</dbReference>
<organism evidence="9 10">
    <name type="scientific">Tigriopus californicus</name>
    <name type="common">Marine copepod</name>
    <dbReference type="NCBI Taxonomy" id="6832"/>
    <lineage>
        <taxon>Eukaryota</taxon>
        <taxon>Metazoa</taxon>
        <taxon>Ecdysozoa</taxon>
        <taxon>Arthropoda</taxon>
        <taxon>Crustacea</taxon>
        <taxon>Multicrustacea</taxon>
        <taxon>Hexanauplia</taxon>
        <taxon>Copepoda</taxon>
        <taxon>Harpacticoida</taxon>
        <taxon>Harpacticidae</taxon>
        <taxon>Tigriopus</taxon>
    </lineage>
</organism>
<gene>
    <name evidence="9" type="ORF">TCAL_06194</name>
</gene>
<dbReference type="Pfam" id="PF00505">
    <property type="entry name" value="HMG_box"/>
    <property type="match status" value="1"/>
</dbReference>
<feature type="region of interest" description="Disordered" evidence="7">
    <location>
        <begin position="103"/>
        <end position="200"/>
    </location>
</feature>
<feature type="DNA-binding region" description="HMG box" evidence="6">
    <location>
        <begin position="51"/>
        <end position="119"/>
    </location>
</feature>